<dbReference type="Gramene" id="TraesARI6B03G03455970.1">
    <property type="protein sequence ID" value="TraesARI6B03G03455970.1"/>
    <property type="gene ID" value="TraesARI6B03G03455970"/>
</dbReference>
<keyword evidence="3" id="KW-0808">Transferase</keyword>
<dbReference type="PANTHER" id="PTHR11877:SF49">
    <property type="entry name" value="OS04G0103900 PROTEIN"/>
    <property type="match status" value="1"/>
</dbReference>
<dbReference type="PaxDb" id="4565-Traes_6BS_91A668B50.2"/>
<dbReference type="Gramene" id="TraesNOR6B03G03531110.1">
    <property type="protein sequence ID" value="TraesNOR6B03G03531110.1"/>
    <property type="gene ID" value="TraesNOR6B03G03531110"/>
</dbReference>
<dbReference type="PANTHER" id="PTHR11877">
    <property type="entry name" value="HYDROXYMETHYLGLUTARYL-COA SYNTHASE"/>
    <property type="match status" value="1"/>
</dbReference>
<dbReference type="KEGG" id="taes:123136646"/>
<dbReference type="RefSeq" id="XP_044412019.1">
    <property type="nucleotide sequence ID" value="XM_044556084.1"/>
</dbReference>
<dbReference type="Gramene" id="TraesPARA_EIv1.0_2042610.4">
    <property type="protein sequence ID" value="TraesPARA_EIv1.0_2042610.4.CDS"/>
    <property type="gene ID" value="TraesPARA_EIv1.0_2042610"/>
</dbReference>
<protein>
    <recommendedName>
        <fullName evidence="8">Chalcone synthase</fullName>
    </recommendedName>
</protein>
<accession>A0A3B6PLI2</accession>
<evidence type="ECO:0000313" key="6">
    <source>
        <dbReference type="EnsemblPlants" id="TraesCS6B02G185200.2"/>
    </source>
</evidence>
<dbReference type="Gramene" id="TraesPARA_EIv1.0_2042610.5">
    <property type="protein sequence ID" value="TraesPARA_EIv1.0_2042610.5.CDS"/>
    <property type="gene ID" value="TraesPARA_EIv1.0_2042610"/>
</dbReference>
<gene>
    <name evidence="6" type="primary">LOC123136646</name>
</gene>
<dbReference type="FunFam" id="3.40.47.10:FF:000014">
    <property type="entry name" value="Chalcone synthase 1"/>
    <property type="match status" value="1"/>
</dbReference>
<dbReference type="SMR" id="A0A3B6PLI2"/>
<dbReference type="RefSeq" id="XP_044412022.1">
    <property type="nucleotide sequence ID" value="XM_044556087.1"/>
</dbReference>
<dbReference type="Gene3D" id="3.40.47.10">
    <property type="match status" value="2"/>
</dbReference>
<dbReference type="RefSeq" id="XP_044412021.1">
    <property type="nucleotide sequence ID" value="XM_044556086.1"/>
</dbReference>
<dbReference type="OMA" id="PACEITH"/>
<evidence type="ECO:0000256" key="3">
    <source>
        <dbReference type="RuleBase" id="RU003633"/>
    </source>
</evidence>
<evidence type="ECO:0008006" key="8">
    <source>
        <dbReference type="Google" id="ProtNLM"/>
    </source>
</evidence>
<feature type="active site" description="Acyl-thioester intermediate" evidence="2">
    <location>
        <position position="157"/>
    </location>
</feature>
<dbReference type="GO" id="GO:0010208">
    <property type="term" value="P:pollen wall assembly"/>
    <property type="evidence" value="ECO:0007669"/>
    <property type="project" value="UniProtKB-ARBA"/>
</dbReference>
<feature type="domain" description="Chalcone/stilbene synthase C-terminal" evidence="5">
    <location>
        <begin position="230"/>
        <end position="382"/>
    </location>
</feature>
<evidence type="ECO:0000259" key="5">
    <source>
        <dbReference type="Pfam" id="PF02797"/>
    </source>
</evidence>
<proteinExistence type="inferred from homology"/>
<keyword evidence="3" id="KW-0012">Acyltransferase</keyword>
<evidence type="ECO:0000256" key="1">
    <source>
        <dbReference type="ARBA" id="ARBA00005531"/>
    </source>
</evidence>
<dbReference type="RefSeq" id="XP_044412020.1">
    <property type="nucleotide sequence ID" value="XM_044556085.1"/>
</dbReference>
<comment type="similarity">
    <text evidence="1 3">Belongs to the thiolase-like superfamily. Chalcone/stilbene synthases family.</text>
</comment>
<keyword evidence="7" id="KW-1185">Reference proteome</keyword>
<dbReference type="GeneID" id="123136646"/>
<dbReference type="InterPro" id="IPR012328">
    <property type="entry name" value="Chalcone/stilbene_synt_C"/>
</dbReference>
<dbReference type="InterPro" id="IPR016039">
    <property type="entry name" value="Thiolase-like"/>
</dbReference>
<dbReference type="Gramene" id="TraesRN6B0100459900.2">
    <property type="protein sequence ID" value="TraesRN6B0100459900.2"/>
    <property type="gene ID" value="TraesRN6B0100459900"/>
</dbReference>
<dbReference type="Proteomes" id="UP000019116">
    <property type="component" value="Chromosome 6B"/>
</dbReference>
<dbReference type="InterPro" id="IPR001099">
    <property type="entry name" value="Chalcone/stilbene_synt_N"/>
</dbReference>
<reference evidence="6" key="1">
    <citation type="submission" date="2018-08" db="EMBL/GenBank/DDBJ databases">
        <authorList>
            <person name="Rossello M."/>
        </authorList>
    </citation>
    <scope>NUCLEOTIDE SEQUENCE [LARGE SCALE GENOMIC DNA]</scope>
    <source>
        <strain evidence="6">cv. Chinese Spring</strain>
    </source>
</reference>
<dbReference type="Gramene" id="TraesJAG6B03G03487950.2">
    <property type="protein sequence ID" value="TraesJAG6B03G03487950.2"/>
    <property type="gene ID" value="TraesJAG6B03G03487950"/>
</dbReference>
<dbReference type="EnsemblPlants" id="TraesCS6B02G185200.2">
    <property type="protein sequence ID" value="TraesCS6B02G185200.2"/>
    <property type="gene ID" value="TraesCS6B02G185200"/>
</dbReference>
<evidence type="ECO:0000259" key="4">
    <source>
        <dbReference type="Pfam" id="PF00195"/>
    </source>
</evidence>
<dbReference type="Gramene" id="TraesCS6B02G185200.2">
    <property type="protein sequence ID" value="TraesCS6B02G185200.2"/>
    <property type="gene ID" value="TraesCS6B02G185200"/>
</dbReference>
<dbReference type="RefSeq" id="XP_044412023.1">
    <property type="nucleotide sequence ID" value="XM_044556088.1"/>
</dbReference>
<dbReference type="FunFam" id="3.40.47.10:FF:000025">
    <property type="entry name" value="Chalcone synthase 2"/>
    <property type="match status" value="1"/>
</dbReference>
<dbReference type="Pfam" id="PF00195">
    <property type="entry name" value="Chal_sti_synt_N"/>
    <property type="match status" value="1"/>
</dbReference>
<dbReference type="OrthoDB" id="669464at2759"/>
<dbReference type="SUPFAM" id="SSF53901">
    <property type="entry name" value="Thiolase-like"/>
    <property type="match status" value="2"/>
</dbReference>
<dbReference type="RefSeq" id="XP_044412018.1">
    <property type="nucleotide sequence ID" value="XM_044556083.1"/>
</dbReference>
<dbReference type="InterPro" id="IPR011141">
    <property type="entry name" value="Polyketide_synthase_type-III"/>
</dbReference>
<dbReference type="Gramene" id="TraesJUL6B03G03521730.1">
    <property type="protein sequence ID" value="TraesJUL6B03G03521730.1"/>
    <property type="gene ID" value="TraesJUL6B03G03521730"/>
</dbReference>
<dbReference type="PIRSF" id="PIRSF000451">
    <property type="entry name" value="PKS_III"/>
    <property type="match status" value="1"/>
</dbReference>
<dbReference type="Gramene" id="TraesSTA6B03G03488310.1">
    <property type="protein sequence ID" value="TraesSTA6B03G03488310.1"/>
    <property type="gene ID" value="TraesSTA6B03G03488310"/>
</dbReference>
<dbReference type="AlphaFoldDB" id="A0A3B6PLI2"/>
<sequence length="389" mass="42769">MGFCVSGTRATIMGIGTAVPTNVLQQSSFSDYYFETTNSNHMVDLKAKFANICEKTMIEKRHLYMSDEFIRSSPSITAYNSPSLNLRQGLADAAIPQLGAEAARHAIADWGRQASNITHLVFCTTVSGCMPGADFELIKLLDLPLSTRRFMLYQAGCHGAGISMRLAKDLAENNHGSRVLVVCSEVITMAFRGPSKSHMGNLVGQAIFDDAAGAIIIGAEPTGNERPLFEMVSASQDIIPGTEEMVVSKLYEDGIVYTLHRDVALHISRNIEGRVKKALERASLLTKDWNEELFWVVHPGGREILDKVESSLVLRKEKMDVSRKVMAQHGNTLSSCVIVVMDEMRKRSRKRGLPTAGEGLEWGLLFSFGPGLTVETILLRALHNQEPNA</sequence>
<organism evidence="6">
    <name type="scientific">Triticum aestivum</name>
    <name type="common">Wheat</name>
    <dbReference type="NCBI Taxonomy" id="4565"/>
    <lineage>
        <taxon>Eukaryota</taxon>
        <taxon>Viridiplantae</taxon>
        <taxon>Streptophyta</taxon>
        <taxon>Embryophyta</taxon>
        <taxon>Tracheophyta</taxon>
        <taxon>Spermatophyta</taxon>
        <taxon>Magnoliopsida</taxon>
        <taxon>Liliopsida</taxon>
        <taxon>Poales</taxon>
        <taxon>Poaceae</taxon>
        <taxon>BOP clade</taxon>
        <taxon>Pooideae</taxon>
        <taxon>Triticodae</taxon>
        <taxon>Triticeae</taxon>
        <taxon>Triticinae</taxon>
        <taxon>Triticum</taxon>
    </lineage>
</organism>
<dbReference type="GO" id="GO:0016747">
    <property type="term" value="F:acyltransferase activity, transferring groups other than amino-acyl groups"/>
    <property type="evidence" value="ECO:0007669"/>
    <property type="project" value="InterPro"/>
</dbReference>
<reference evidence="6" key="2">
    <citation type="submission" date="2018-10" db="UniProtKB">
        <authorList>
            <consortium name="EnsemblPlants"/>
        </authorList>
    </citation>
    <scope>IDENTIFICATION</scope>
</reference>
<dbReference type="CDD" id="cd00831">
    <property type="entry name" value="CHS_like"/>
    <property type="match status" value="1"/>
</dbReference>
<evidence type="ECO:0000256" key="2">
    <source>
        <dbReference type="PIRSR" id="PIRSR000451-1"/>
    </source>
</evidence>
<dbReference type="Gramene" id="TraesCS6B03G0471600.2">
    <property type="protein sequence ID" value="TraesCS6B03G0471600.2.CDS"/>
    <property type="gene ID" value="TraesCS6B03G0471600"/>
</dbReference>
<name>A0A3B6PLI2_WHEAT</name>
<evidence type="ECO:0000313" key="7">
    <source>
        <dbReference type="Proteomes" id="UP000019116"/>
    </source>
</evidence>
<dbReference type="Pfam" id="PF02797">
    <property type="entry name" value="Chal_sti_synt_C"/>
    <property type="match status" value="1"/>
</dbReference>
<dbReference type="Gramene" id="TraesPARA_EIv1.0_2042610.3">
    <property type="protein sequence ID" value="TraesPARA_EIv1.0_2042610.3.CDS"/>
    <property type="gene ID" value="TraesPARA_EIv1.0_2042610"/>
</dbReference>
<dbReference type="STRING" id="4565.A0A3B6PLI2"/>
<dbReference type="Gramene" id="TraesSYM6B03G03437730.1">
    <property type="protein sequence ID" value="TraesSYM6B03G03437730.1"/>
    <property type="gene ID" value="TraesSYM6B03G03437730"/>
</dbReference>
<feature type="domain" description="Chalcone/stilbene synthase N-terminal" evidence="4">
    <location>
        <begin position="8"/>
        <end position="221"/>
    </location>
</feature>
<dbReference type="Gramene" id="TraesPARA_EIv1.0_2042610.1">
    <property type="protein sequence ID" value="TraesPARA_EIv1.0_2042610.1.CDS"/>
    <property type="gene ID" value="TraesPARA_EIv1.0_2042610"/>
</dbReference>